<dbReference type="Proteomes" id="UP000193495">
    <property type="component" value="Unassembled WGS sequence"/>
</dbReference>
<dbReference type="Gene3D" id="3.90.470.20">
    <property type="entry name" value="4'-phosphopantetheinyl transferase domain"/>
    <property type="match status" value="1"/>
</dbReference>
<evidence type="ECO:0000313" key="19">
    <source>
        <dbReference type="Proteomes" id="UP000240624"/>
    </source>
</evidence>
<evidence type="ECO:0000256" key="3">
    <source>
        <dbReference type="ARBA" id="ARBA00008342"/>
    </source>
</evidence>
<evidence type="ECO:0000256" key="7">
    <source>
        <dbReference type="ARBA" id="ARBA00023191"/>
    </source>
</evidence>
<feature type="binding site" evidence="12">
    <location>
        <position position="16"/>
    </location>
    <ligand>
        <name>CoA</name>
        <dbReference type="ChEBI" id="CHEBI:57287"/>
    </ligand>
</feature>
<name>A0A1X6Z8A8_9RHOB</name>
<comment type="catalytic activity">
    <reaction evidence="11">
        <text>apo-[peptidyl-carrier protein] + CoA = holo-[peptidyl-carrier protein] + adenosine 3',5'-bisphosphate + H(+)</text>
        <dbReference type="Rhea" id="RHEA:46228"/>
        <dbReference type="Rhea" id="RHEA-COMP:11479"/>
        <dbReference type="Rhea" id="RHEA-COMP:11480"/>
        <dbReference type="ChEBI" id="CHEBI:15378"/>
        <dbReference type="ChEBI" id="CHEBI:29999"/>
        <dbReference type="ChEBI" id="CHEBI:57287"/>
        <dbReference type="ChEBI" id="CHEBI:58343"/>
        <dbReference type="ChEBI" id="CHEBI:64479"/>
    </reaction>
</comment>
<evidence type="ECO:0000256" key="13">
    <source>
        <dbReference type="PIRSR" id="PIRSR603542-2"/>
    </source>
</evidence>
<evidence type="ECO:0000256" key="11">
    <source>
        <dbReference type="ARBA" id="ARBA00049191"/>
    </source>
</evidence>
<dbReference type="GO" id="GO:0009366">
    <property type="term" value="C:enterobactin synthetase complex"/>
    <property type="evidence" value="ECO:0007669"/>
    <property type="project" value="InterPro"/>
</dbReference>
<dbReference type="InterPro" id="IPR041354">
    <property type="entry name" value="4PPT_N"/>
</dbReference>
<accession>A0A1X6Z8A8</accession>
<evidence type="ECO:0000256" key="2">
    <source>
        <dbReference type="ARBA" id="ARBA00004993"/>
    </source>
</evidence>
<feature type="domain" description="4'-phosphopantetheinyl transferase" evidence="14">
    <location>
        <begin position="69"/>
        <end position="137"/>
    </location>
</feature>
<evidence type="ECO:0000256" key="1">
    <source>
        <dbReference type="ARBA" id="ARBA00003937"/>
    </source>
</evidence>
<evidence type="ECO:0000256" key="12">
    <source>
        <dbReference type="PIRSR" id="PIRSR603542-1"/>
    </source>
</evidence>
<evidence type="ECO:0000313" key="16">
    <source>
        <dbReference type="EMBL" id="PSK86594.1"/>
    </source>
</evidence>
<keyword evidence="6 17" id="KW-0808">Transferase</keyword>
<evidence type="ECO:0000256" key="9">
    <source>
        <dbReference type="ARBA" id="ARBA00031996"/>
    </source>
</evidence>
<dbReference type="InterPro" id="IPR003542">
    <property type="entry name" value="Enbac_synth_compD-like"/>
</dbReference>
<sequence length="182" mass="19267">MARARLARQAEFAAGRAAARLAMERLDLPPRAVPMGPDRAPVWPQGMHGSISHDDGLAVAALCRVGDLGLDLSAALPLEPALWPEIALPDEIEAVGLEPGLAARLVFGAKEAAYKAQYPRSRALLGFDAMRVQVTGEGLAARLLRTAGPYGAGTVFHGGWGICSDRLIVVMRVPPGFRGLQQ</sequence>
<reference evidence="16 19" key="2">
    <citation type="submission" date="2018-03" db="EMBL/GenBank/DDBJ databases">
        <title>Genomic Encyclopedia of Archaeal and Bacterial Type Strains, Phase II (KMG-II): from individual species to whole genera.</title>
        <authorList>
            <person name="Goeker M."/>
        </authorList>
    </citation>
    <scope>NUCLEOTIDE SEQUENCE [LARGE SCALE GENOMIC DNA]</scope>
    <source>
        <strain evidence="16 19">DSM 29956</strain>
    </source>
</reference>
<feature type="binding site" evidence="12">
    <location>
        <begin position="52"/>
        <end position="53"/>
    </location>
    <ligand>
        <name>CoA</name>
        <dbReference type="ChEBI" id="CHEBI:57287"/>
    </ligand>
</feature>
<evidence type="ECO:0000256" key="10">
    <source>
        <dbReference type="ARBA" id="ARBA00049176"/>
    </source>
</evidence>
<dbReference type="PANTHER" id="PTHR38096">
    <property type="entry name" value="ENTEROBACTIN SYNTHASE COMPONENT D"/>
    <property type="match status" value="1"/>
</dbReference>
<feature type="binding site" evidence="12">
    <location>
        <position position="111"/>
    </location>
    <ligand>
        <name>CoA</name>
        <dbReference type="ChEBI" id="CHEBI:57287"/>
    </ligand>
</feature>
<evidence type="ECO:0000313" key="17">
    <source>
        <dbReference type="EMBL" id="SLN43636.1"/>
    </source>
</evidence>
<evidence type="ECO:0000259" key="15">
    <source>
        <dbReference type="Pfam" id="PF17837"/>
    </source>
</evidence>
<dbReference type="EMBL" id="FWFY01000004">
    <property type="protein sequence ID" value="SLN43636.1"/>
    <property type="molecule type" value="Genomic_DNA"/>
</dbReference>
<feature type="binding site" evidence="13">
    <location>
        <position position="71"/>
    </location>
    <ligand>
        <name>Mg(2+)</name>
        <dbReference type="ChEBI" id="CHEBI:18420"/>
    </ligand>
</feature>
<dbReference type="PRINTS" id="PR01399">
    <property type="entry name" value="ENTSNTHTASED"/>
</dbReference>
<dbReference type="EMBL" id="PYGB01000004">
    <property type="protein sequence ID" value="PSK86594.1"/>
    <property type="molecule type" value="Genomic_DNA"/>
</dbReference>
<feature type="binding site" evidence="12">
    <location>
        <position position="115"/>
    </location>
    <ligand>
        <name>CoA</name>
        <dbReference type="ChEBI" id="CHEBI:57287"/>
    </ligand>
</feature>
<comment type="pathway">
    <text evidence="2">Siderophore biosynthesis; enterobactin biosynthesis.</text>
</comment>
<comment type="subunit">
    <text evidence="4">EntB, EntD, EntE, and EntF form a multienzyme complex called enterobactin synthase.</text>
</comment>
<feature type="binding site" evidence="12">
    <location>
        <position position="8"/>
    </location>
    <ligand>
        <name>CoA</name>
        <dbReference type="ChEBI" id="CHEBI:57287"/>
    </ligand>
</feature>
<dbReference type="GO" id="GO:0009239">
    <property type="term" value="P:enterobactin biosynthetic process"/>
    <property type="evidence" value="ECO:0007669"/>
    <property type="project" value="UniProtKB-UniPathway"/>
</dbReference>
<dbReference type="UniPathway" id="UPA00017"/>
<dbReference type="InterPro" id="IPR008278">
    <property type="entry name" value="4-PPantetheinyl_Trfase_dom"/>
</dbReference>
<dbReference type="Pfam" id="PF01648">
    <property type="entry name" value="ACPS"/>
    <property type="match status" value="1"/>
</dbReference>
<evidence type="ECO:0000313" key="18">
    <source>
        <dbReference type="Proteomes" id="UP000193495"/>
    </source>
</evidence>
<protein>
    <recommendedName>
        <fullName evidence="5">Enterobactin synthase component D</fullName>
    </recommendedName>
    <alternativeName>
        <fullName evidence="8">4'-phosphopantetheinyl transferase EntD</fullName>
    </alternativeName>
    <alternativeName>
        <fullName evidence="9">Enterochelin synthase D</fullName>
    </alternativeName>
</protein>
<organism evidence="17 18">
    <name type="scientific">Limimaricola soesokkakensis</name>
    <dbReference type="NCBI Taxonomy" id="1343159"/>
    <lineage>
        <taxon>Bacteria</taxon>
        <taxon>Pseudomonadati</taxon>
        <taxon>Pseudomonadota</taxon>
        <taxon>Alphaproteobacteria</taxon>
        <taxon>Rhodobacterales</taxon>
        <taxon>Paracoccaceae</taxon>
        <taxon>Limimaricola</taxon>
    </lineage>
</organism>
<comment type="similarity">
    <text evidence="3">Belongs to the P-Pant transferase superfamily. EntD family.</text>
</comment>
<evidence type="ECO:0000256" key="5">
    <source>
        <dbReference type="ARBA" id="ARBA00019087"/>
    </source>
</evidence>
<feature type="binding site" evidence="12">
    <location>
        <position position="71"/>
    </location>
    <ligand>
        <name>CoA</name>
        <dbReference type="ChEBI" id="CHEBI:57287"/>
    </ligand>
</feature>
<comment type="catalytic activity">
    <reaction evidence="10">
        <text>apo-[aryl-carrier protein] + CoA = holo-[aryl-carrier protein] + adenosine 3',5'-bisphosphate + H(+)</text>
        <dbReference type="Rhea" id="RHEA:48404"/>
        <dbReference type="Rhea" id="RHEA-COMP:15903"/>
        <dbReference type="Rhea" id="RHEA-COMP:17557"/>
        <dbReference type="ChEBI" id="CHEBI:15378"/>
        <dbReference type="ChEBI" id="CHEBI:29999"/>
        <dbReference type="ChEBI" id="CHEBI:57287"/>
        <dbReference type="ChEBI" id="CHEBI:58343"/>
        <dbReference type="ChEBI" id="CHEBI:64479"/>
    </reaction>
</comment>
<keyword evidence="19" id="KW-1185">Reference proteome</keyword>
<comment type="function">
    <text evidence="1">Involved in the biosynthesis of the siderophore enterobactin (enterochelin), which is a macrocyclic trimeric lactone of N-(2,3-dihydroxybenzoyl)-serine. The serine trilactone serves as a scaffolding for the three catechol functionalities that provide hexadentate coordination for the tightly ligated iron(2+) atoms. Plays an essential role in the assembly of the enterobactin by catalyzing the transfer of the 4'-phosphopantetheine (Ppant) moiety from coenzyme A to the apo-domains of both EntB (ArCP domain) and EntF (PCP domain) to yield their holo-forms which make them competent for the activation of 2,3-dihydroxybenzoate (DHB) and L-serine, respectively.</text>
</comment>
<evidence type="ECO:0000259" key="14">
    <source>
        <dbReference type="Pfam" id="PF01648"/>
    </source>
</evidence>
<dbReference type="AlphaFoldDB" id="A0A1X6Z8A8"/>
<keyword evidence="7" id="KW-0259">Enterobactin biosynthesis</keyword>
<dbReference type="InterPro" id="IPR037143">
    <property type="entry name" value="4-PPantetheinyl_Trfase_dom_sf"/>
</dbReference>
<dbReference type="GO" id="GO:0008897">
    <property type="term" value="F:holo-[acyl-carrier-protein] synthase activity"/>
    <property type="evidence" value="ECO:0007669"/>
    <property type="project" value="InterPro"/>
</dbReference>
<dbReference type="SUPFAM" id="SSF56214">
    <property type="entry name" value="4'-phosphopantetheinyl transferase"/>
    <property type="match status" value="1"/>
</dbReference>
<dbReference type="GO" id="GO:0005886">
    <property type="term" value="C:plasma membrane"/>
    <property type="evidence" value="ECO:0007669"/>
    <property type="project" value="TreeGrafter"/>
</dbReference>
<keyword evidence="13" id="KW-0460">Magnesium</keyword>
<reference evidence="17 18" key="1">
    <citation type="submission" date="2017-03" db="EMBL/GenBank/DDBJ databases">
        <authorList>
            <person name="Afonso C.L."/>
            <person name="Miller P.J."/>
            <person name="Scott M.A."/>
            <person name="Spackman E."/>
            <person name="Goraichik I."/>
            <person name="Dimitrov K.M."/>
            <person name="Suarez D.L."/>
            <person name="Swayne D.E."/>
        </authorList>
    </citation>
    <scope>NUCLEOTIDE SEQUENCE [LARGE SCALE GENOMIC DNA]</scope>
    <source>
        <strain evidence="17 18">CECT 8367</strain>
    </source>
</reference>
<keyword evidence="13" id="KW-0479">Metal-binding</keyword>
<dbReference type="GO" id="GO:0000287">
    <property type="term" value="F:magnesium ion binding"/>
    <property type="evidence" value="ECO:0007669"/>
    <property type="project" value="InterPro"/>
</dbReference>
<dbReference type="Proteomes" id="UP000240624">
    <property type="component" value="Unassembled WGS sequence"/>
</dbReference>
<dbReference type="PANTHER" id="PTHR38096:SF1">
    <property type="entry name" value="ENTEROBACTIN SYNTHASE COMPONENT D"/>
    <property type="match status" value="1"/>
</dbReference>
<feature type="binding site" evidence="12">
    <location>
        <position position="125"/>
    </location>
    <ligand>
        <name>CoA</name>
        <dbReference type="ChEBI" id="CHEBI:57287"/>
    </ligand>
</feature>
<gene>
    <name evidence="17" type="primary">npt</name>
    <name evidence="16" type="ORF">CLV79_10423</name>
    <name evidence="17" type="ORF">LOS8367_01928</name>
</gene>
<comment type="cofactor">
    <cofactor evidence="13">
        <name>Mg(2+)</name>
        <dbReference type="ChEBI" id="CHEBI:18420"/>
    </cofactor>
</comment>
<feature type="domain" description="4'-phosphopantetheinyl transferase N-terminal" evidence="15">
    <location>
        <begin position="2"/>
        <end position="62"/>
    </location>
</feature>
<evidence type="ECO:0000256" key="4">
    <source>
        <dbReference type="ARBA" id="ARBA00011503"/>
    </source>
</evidence>
<evidence type="ECO:0000256" key="6">
    <source>
        <dbReference type="ARBA" id="ARBA00022679"/>
    </source>
</evidence>
<dbReference type="Pfam" id="PF17837">
    <property type="entry name" value="4PPT_N"/>
    <property type="match status" value="1"/>
</dbReference>
<proteinExistence type="inferred from homology"/>
<evidence type="ECO:0000256" key="8">
    <source>
        <dbReference type="ARBA" id="ARBA00029894"/>
    </source>
</evidence>